<dbReference type="AlphaFoldDB" id="A0A5B7I4D7"/>
<evidence type="ECO:0000313" key="2">
    <source>
        <dbReference type="Proteomes" id="UP000324222"/>
    </source>
</evidence>
<dbReference type="Proteomes" id="UP000324222">
    <property type="component" value="Unassembled WGS sequence"/>
</dbReference>
<accession>A0A5B7I4D7</accession>
<evidence type="ECO:0000313" key="1">
    <source>
        <dbReference type="EMBL" id="MPC75644.1"/>
    </source>
</evidence>
<proteinExistence type="predicted"/>
<dbReference type="EMBL" id="VSRR010041570">
    <property type="protein sequence ID" value="MPC75644.1"/>
    <property type="molecule type" value="Genomic_DNA"/>
</dbReference>
<reference evidence="1 2" key="1">
    <citation type="submission" date="2019-05" db="EMBL/GenBank/DDBJ databases">
        <title>Another draft genome of Portunus trituberculatus and its Hox gene families provides insights of decapod evolution.</title>
        <authorList>
            <person name="Jeong J.-H."/>
            <person name="Song I."/>
            <person name="Kim S."/>
            <person name="Choi T."/>
            <person name="Kim D."/>
            <person name="Ryu S."/>
            <person name="Kim W."/>
        </authorList>
    </citation>
    <scope>NUCLEOTIDE SEQUENCE [LARGE SCALE GENOMIC DNA]</scope>
    <source>
        <tissue evidence="1">Muscle</tissue>
    </source>
</reference>
<protein>
    <submittedName>
        <fullName evidence="1">Uncharacterized protein</fullName>
    </submittedName>
</protein>
<sequence length="118" mass="12306">MAPAEAVPRSESGLDLHPPGVLGRLVAKDRLDRLDLKQDLEAKARATIGCMHGVARGASSSGGRRLPGLLVLVPHKPGRDARTAHWNNGVLYSAVSSSNPSAAAPAVFPLGISESLRI</sequence>
<organism evidence="1 2">
    <name type="scientific">Portunus trituberculatus</name>
    <name type="common">Swimming crab</name>
    <name type="synonym">Neptunus trituberculatus</name>
    <dbReference type="NCBI Taxonomy" id="210409"/>
    <lineage>
        <taxon>Eukaryota</taxon>
        <taxon>Metazoa</taxon>
        <taxon>Ecdysozoa</taxon>
        <taxon>Arthropoda</taxon>
        <taxon>Crustacea</taxon>
        <taxon>Multicrustacea</taxon>
        <taxon>Malacostraca</taxon>
        <taxon>Eumalacostraca</taxon>
        <taxon>Eucarida</taxon>
        <taxon>Decapoda</taxon>
        <taxon>Pleocyemata</taxon>
        <taxon>Brachyura</taxon>
        <taxon>Eubrachyura</taxon>
        <taxon>Portunoidea</taxon>
        <taxon>Portunidae</taxon>
        <taxon>Portuninae</taxon>
        <taxon>Portunus</taxon>
    </lineage>
</organism>
<keyword evidence="2" id="KW-1185">Reference proteome</keyword>
<comment type="caution">
    <text evidence="1">The sequence shown here is derived from an EMBL/GenBank/DDBJ whole genome shotgun (WGS) entry which is preliminary data.</text>
</comment>
<gene>
    <name evidence="1" type="ORF">E2C01_070036</name>
</gene>
<name>A0A5B7I4D7_PORTR</name>